<feature type="transmembrane region" description="Helical" evidence="1">
    <location>
        <begin position="94"/>
        <end position="120"/>
    </location>
</feature>
<keyword evidence="1" id="KW-0472">Membrane</keyword>
<organism evidence="2 3">
    <name type="scientific">Tannerella forsythia</name>
    <name type="common">Bacteroides forsythus</name>
    <dbReference type="NCBI Taxonomy" id="28112"/>
    <lineage>
        <taxon>Bacteria</taxon>
        <taxon>Pseudomonadati</taxon>
        <taxon>Bacteroidota</taxon>
        <taxon>Bacteroidia</taxon>
        <taxon>Bacteroidales</taxon>
        <taxon>Tannerellaceae</taxon>
        <taxon>Tannerella</taxon>
    </lineage>
</organism>
<evidence type="ECO:0000313" key="3">
    <source>
        <dbReference type="Proteomes" id="UP000182057"/>
    </source>
</evidence>
<dbReference type="RefSeq" id="WP_081328228.1">
    <property type="nucleotide sequence ID" value="NZ_FMMM01000054.1"/>
</dbReference>
<keyword evidence="1" id="KW-1133">Transmembrane helix</keyword>
<accession>A0A1D3UNX5</accession>
<reference evidence="2 3" key="1">
    <citation type="submission" date="2016-09" db="EMBL/GenBank/DDBJ databases">
        <authorList>
            <person name="Capua I."/>
            <person name="De Benedictis P."/>
            <person name="Joannis T."/>
            <person name="Lombin L.H."/>
            <person name="Cattoli G."/>
        </authorList>
    </citation>
    <scope>NUCLEOTIDE SEQUENCE [LARGE SCALE GENOMIC DNA]</scope>
    <source>
        <strain evidence="2 3">UB20</strain>
    </source>
</reference>
<dbReference type="InterPro" id="IPR007403">
    <property type="entry name" value="DUF456"/>
</dbReference>
<dbReference type="PANTHER" id="PTHR39165">
    <property type="entry name" value="IG HYPOTHETICAL 17883"/>
    <property type="match status" value="1"/>
</dbReference>
<dbReference type="Proteomes" id="UP000182057">
    <property type="component" value="Unassembled WGS sequence"/>
</dbReference>
<dbReference type="OrthoDB" id="9808460at2"/>
<sequence>MMVLEIVLIILGAVCLLGGLIGSLLPVLPGPPLSYGGLLLLHFTERVEFTTTQLIVWFMLVLLTIAFDYLLPIWGVKKWNGSRWGNWGCVAGTLAGVFFFPPWGILIGPFVGAIAGELLLGRRHIREAVKSGFGAFVGFLLGTICKIGVCGWFIYCFIAAFF</sequence>
<proteinExistence type="predicted"/>
<dbReference type="PANTHER" id="PTHR39165:SF1">
    <property type="entry name" value="DUF456 DOMAIN-CONTAINING PROTEIN"/>
    <property type="match status" value="1"/>
</dbReference>
<gene>
    <name evidence="2" type="ORF">TFUB20_01494</name>
</gene>
<dbReference type="Pfam" id="PF04306">
    <property type="entry name" value="DUF456"/>
    <property type="match status" value="1"/>
</dbReference>
<dbReference type="EMBL" id="FMMM01000054">
    <property type="protein sequence ID" value="SCQ21763.1"/>
    <property type="molecule type" value="Genomic_DNA"/>
</dbReference>
<keyword evidence="1" id="KW-0812">Transmembrane</keyword>
<evidence type="ECO:0000256" key="1">
    <source>
        <dbReference type="SAM" id="Phobius"/>
    </source>
</evidence>
<feature type="transmembrane region" description="Helical" evidence="1">
    <location>
        <begin position="6"/>
        <end position="28"/>
    </location>
</feature>
<feature type="transmembrane region" description="Helical" evidence="1">
    <location>
        <begin position="54"/>
        <end position="74"/>
    </location>
</feature>
<dbReference type="AlphaFoldDB" id="A0A1D3UNX5"/>
<evidence type="ECO:0008006" key="4">
    <source>
        <dbReference type="Google" id="ProtNLM"/>
    </source>
</evidence>
<evidence type="ECO:0000313" key="2">
    <source>
        <dbReference type="EMBL" id="SCQ21763.1"/>
    </source>
</evidence>
<feature type="transmembrane region" description="Helical" evidence="1">
    <location>
        <begin position="132"/>
        <end position="161"/>
    </location>
</feature>
<name>A0A1D3UNX5_TANFO</name>
<protein>
    <recommendedName>
        <fullName evidence="4">DUF456 domain-containing protein</fullName>
    </recommendedName>
</protein>